<keyword evidence="4" id="KW-1185">Reference proteome</keyword>
<dbReference type="InterPro" id="IPR000873">
    <property type="entry name" value="AMP-dep_synth/lig_dom"/>
</dbReference>
<dbReference type="Pfam" id="PF00501">
    <property type="entry name" value="AMP-binding"/>
    <property type="match status" value="1"/>
</dbReference>
<dbReference type="PANTHER" id="PTHR43767:SF1">
    <property type="entry name" value="NONRIBOSOMAL PEPTIDE SYNTHASE PES1 (EUROFUNG)-RELATED"/>
    <property type="match status" value="1"/>
</dbReference>
<comment type="caution">
    <text evidence="3">The sequence shown here is derived from an EMBL/GenBank/DDBJ whole genome shotgun (WGS) entry which is preliminary data.</text>
</comment>
<evidence type="ECO:0000259" key="1">
    <source>
        <dbReference type="Pfam" id="PF00501"/>
    </source>
</evidence>
<dbReference type="PROSITE" id="PS00455">
    <property type="entry name" value="AMP_BINDING"/>
    <property type="match status" value="1"/>
</dbReference>
<proteinExistence type="predicted"/>
<dbReference type="PANTHER" id="PTHR43767">
    <property type="entry name" value="LONG-CHAIN-FATTY-ACID--COA LIGASE"/>
    <property type="match status" value="1"/>
</dbReference>
<evidence type="ECO:0000313" key="3">
    <source>
        <dbReference type="EMBL" id="MBV2145101.1"/>
    </source>
</evidence>
<sequence>MDETLRQLVERRAAANGDDVFLMFGDDVVTFGDLKKHVEVRAAALSSHGVRAGDRVALMLPTVPEHIYLFFACVWLDATVVPVSIHLKALGIRTQFASAKPRYVIADASFGELARAVSEDRTVEGVIWRGDVPSGDSRFAALETVLAGTGSVPPHAPGGLDRRCMVSYTSGTTGEPKGAVLSERWFQIGAKNAGQLAEVKSGDVLFLWEPFFHVAGWMTVLMSLQHGVRIGMVERFSASQCWDQIRRYGATQFHYLGGAMNLLLKQPERPDDADNPVRVAWGAAAPTQSWKVFETRFGVSIREGYGITEAGNFTMLNHGGPIGSIGKPVEEFEAFIADEAGKPVEDRTVGEIVLRPKEAGITMLEYLGNPEKTAEVLRDGCVFSGDLGYRDIDGNYYFSGRKKDSLRRRGENVSAWEVERVINAHAMVEESAVIGVDSEMGEQDIKAFVRAAPGETVEPADILDWCKQHLAYYQLPRFIEIVNDFPRGPTQRIRKTELPQRTTGIWDAEQHEHRNRAASTGR</sequence>
<dbReference type="RefSeq" id="WP_217679146.1">
    <property type="nucleotide sequence ID" value="NZ_JAHRVA010000013.1"/>
</dbReference>
<evidence type="ECO:0000313" key="4">
    <source>
        <dbReference type="Proteomes" id="UP000752297"/>
    </source>
</evidence>
<dbReference type="InterPro" id="IPR020845">
    <property type="entry name" value="AMP-binding_CS"/>
</dbReference>
<dbReference type="InterPro" id="IPR025110">
    <property type="entry name" value="AMP-bd_C"/>
</dbReference>
<feature type="domain" description="AMP-dependent synthetase/ligase" evidence="1">
    <location>
        <begin position="10"/>
        <end position="355"/>
    </location>
</feature>
<dbReference type="InterPro" id="IPR050237">
    <property type="entry name" value="ATP-dep_AMP-bd_enzyme"/>
</dbReference>
<organism evidence="3 4">
    <name type="scientific">Falsochrobactrum tianjinense</name>
    <dbReference type="NCBI Taxonomy" id="2706015"/>
    <lineage>
        <taxon>Bacteria</taxon>
        <taxon>Pseudomonadati</taxon>
        <taxon>Pseudomonadota</taxon>
        <taxon>Alphaproteobacteria</taxon>
        <taxon>Hyphomicrobiales</taxon>
        <taxon>Brucellaceae</taxon>
        <taxon>Falsochrobactrum</taxon>
    </lineage>
</organism>
<dbReference type="Proteomes" id="UP000752297">
    <property type="component" value="Unassembled WGS sequence"/>
</dbReference>
<reference evidence="3 4" key="1">
    <citation type="submission" date="2021-06" db="EMBL/GenBank/DDBJ databases">
        <title>Falsochrobactrum tianjin sp.nov., a new petroleum-degrading bacteria isolated from oily soils.</title>
        <authorList>
            <person name="Chen G."/>
            <person name="Chen H."/>
            <person name="Tian J."/>
            <person name="Qing J."/>
            <person name="Zhong L."/>
            <person name="Ma W."/>
            <person name="Song Y."/>
            <person name="Cui X."/>
            <person name="Yan B."/>
        </authorList>
    </citation>
    <scope>NUCLEOTIDE SEQUENCE [LARGE SCALE GENOMIC DNA]</scope>
    <source>
        <strain evidence="3 4">TDYN1</strain>
    </source>
</reference>
<name>A0A949PPF1_9HYPH</name>
<protein>
    <submittedName>
        <fullName evidence="3">AMP-binding protein</fullName>
    </submittedName>
</protein>
<dbReference type="EMBL" id="JAHRVA010000013">
    <property type="protein sequence ID" value="MBV2145101.1"/>
    <property type="molecule type" value="Genomic_DNA"/>
</dbReference>
<gene>
    <name evidence="3" type="ORF">KUG47_16535</name>
</gene>
<dbReference type="AlphaFoldDB" id="A0A949PPF1"/>
<evidence type="ECO:0000259" key="2">
    <source>
        <dbReference type="Pfam" id="PF13193"/>
    </source>
</evidence>
<dbReference type="Pfam" id="PF13193">
    <property type="entry name" value="AMP-binding_C"/>
    <property type="match status" value="1"/>
</dbReference>
<accession>A0A949PPF1</accession>
<feature type="domain" description="AMP-binding enzyme C-terminal" evidence="2">
    <location>
        <begin position="417"/>
        <end position="487"/>
    </location>
</feature>